<organism evidence="10 11">
    <name type="scientific">Leucocoprinus leucothites</name>
    <dbReference type="NCBI Taxonomy" id="201217"/>
    <lineage>
        <taxon>Eukaryota</taxon>
        <taxon>Fungi</taxon>
        <taxon>Dikarya</taxon>
        <taxon>Basidiomycota</taxon>
        <taxon>Agaricomycotina</taxon>
        <taxon>Agaricomycetes</taxon>
        <taxon>Agaricomycetidae</taxon>
        <taxon>Agaricales</taxon>
        <taxon>Agaricineae</taxon>
        <taxon>Agaricaceae</taxon>
        <taxon>Leucocoprinus</taxon>
    </lineage>
</organism>
<proteinExistence type="inferred from homology"/>
<name>A0A8H5G8V7_9AGAR</name>
<keyword evidence="7 8" id="KW-0472">Membrane</keyword>
<feature type="transmembrane region" description="Helical" evidence="8">
    <location>
        <begin position="324"/>
        <end position="341"/>
    </location>
</feature>
<feature type="domain" description="Wax synthase" evidence="9">
    <location>
        <begin position="285"/>
        <end position="382"/>
    </location>
</feature>
<dbReference type="OrthoDB" id="1077582at2759"/>
<dbReference type="Pfam" id="PF13813">
    <property type="entry name" value="MBOAT_2"/>
    <property type="match status" value="1"/>
</dbReference>
<evidence type="ECO:0000256" key="6">
    <source>
        <dbReference type="ARBA" id="ARBA00022989"/>
    </source>
</evidence>
<evidence type="ECO:0000256" key="5">
    <source>
        <dbReference type="ARBA" id="ARBA00022692"/>
    </source>
</evidence>
<comment type="subcellular location">
    <subcellularLocation>
        <location evidence="1">Membrane</location>
        <topology evidence="1">Multi-pass membrane protein</topology>
    </subcellularLocation>
</comment>
<keyword evidence="5 8" id="KW-0812">Transmembrane</keyword>
<feature type="transmembrane region" description="Helical" evidence="8">
    <location>
        <begin position="195"/>
        <end position="214"/>
    </location>
</feature>
<accession>A0A8H5G8V7</accession>
<evidence type="ECO:0000313" key="10">
    <source>
        <dbReference type="EMBL" id="KAF5360507.1"/>
    </source>
</evidence>
<dbReference type="GO" id="GO:0006629">
    <property type="term" value="P:lipid metabolic process"/>
    <property type="evidence" value="ECO:0007669"/>
    <property type="project" value="InterPro"/>
</dbReference>
<comment type="pathway">
    <text evidence="2">Secondary metabolite biosynthesis.</text>
</comment>
<evidence type="ECO:0000313" key="11">
    <source>
        <dbReference type="Proteomes" id="UP000559027"/>
    </source>
</evidence>
<feature type="transmembrane region" description="Helical" evidence="8">
    <location>
        <begin position="56"/>
        <end position="74"/>
    </location>
</feature>
<evidence type="ECO:0000256" key="4">
    <source>
        <dbReference type="ARBA" id="ARBA00022679"/>
    </source>
</evidence>
<evidence type="ECO:0000256" key="2">
    <source>
        <dbReference type="ARBA" id="ARBA00005179"/>
    </source>
</evidence>
<dbReference type="EMBL" id="JAACJO010000003">
    <property type="protein sequence ID" value="KAF5360507.1"/>
    <property type="molecule type" value="Genomic_DNA"/>
</dbReference>
<dbReference type="PANTHER" id="PTHR31595:SF57">
    <property type="entry name" value="OS04G0481900 PROTEIN"/>
    <property type="match status" value="1"/>
</dbReference>
<comment type="similarity">
    <text evidence="3">Belongs to the wax synthase family.</text>
</comment>
<comment type="caution">
    <text evidence="10">The sequence shown here is derived from an EMBL/GenBank/DDBJ whole genome shotgun (WGS) entry which is preliminary data.</text>
</comment>
<dbReference type="InterPro" id="IPR044851">
    <property type="entry name" value="Wax_synthase"/>
</dbReference>
<sequence>MEATWDEIGAQLAFRTLIPPAEERIPITRNNGIIPLLCYVPLVFMAYLARRPDTYLIRLLLLPWTICAVLYAAYHFTWTQPILNVYNWGQCLMAAVVIAKALEYALTKEGMLKIGESRPGVAKGKTKVDVASEPSGAVANGFHPIEDPTRTHVKYIPTWLSDAFELLHTNRGLSFKFGRNTYSPPFTRPLTSRRAFLIATLRSFVINYCSLDFFESLIKLFPGGIGTPLGGSIFYTQLSAPFPRYFISTFIHILTGFALLSGFGMVYDLCTLFAVGIIGTSPTAWPPVIEQPWLAESMHELWARRWHQLLRQTFLFYGAYPGKWVFEILASIIFAPLALVYPSAKRSGKIQAAVVQFGALGMLLGAFVASGLFHECAMSYFNWRKGMAKGDREESRWVDWKVLGLLCYVRFGATDEWVQDPLLCCWWWDGIATDAQSYEGHYGTIATKICVMIRMMLV</sequence>
<reference evidence="10 11" key="1">
    <citation type="journal article" date="2020" name="ISME J.">
        <title>Uncovering the hidden diversity of litter-decomposition mechanisms in mushroom-forming fungi.</title>
        <authorList>
            <person name="Floudas D."/>
            <person name="Bentzer J."/>
            <person name="Ahren D."/>
            <person name="Johansson T."/>
            <person name="Persson P."/>
            <person name="Tunlid A."/>
        </authorList>
    </citation>
    <scope>NUCLEOTIDE SEQUENCE [LARGE SCALE GENOMIC DNA]</scope>
    <source>
        <strain evidence="10 11">CBS 146.42</strain>
    </source>
</reference>
<keyword evidence="6 8" id="KW-1133">Transmembrane helix</keyword>
<feature type="transmembrane region" description="Helical" evidence="8">
    <location>
        <begin position="32"/>
        <end position="49"/>
    </location>
</feature>
<evidence type="ECO:0000256" key="3">
    <source>
        <dbReference type="ARBA" id="ARBA00007282"/>
    </source>
</evidence>
<feature type="transmembrane region" description="Helical" evidence="8">
    <location>
        <begin position="86"/>
        <end position="106"/>
    </location>
</feature>
<feature type="transmembrane region" description="Helical" evidence="8">
    <location>
        <begin position="353"/>
        <end position="373"/>
    </location>
</feature>
<dbReference type="AlphaFoldDB" id="A0A8H5G8V7"/>
<evidence type="ECO:0000256" key="8">
    <source>
        <dbReference type="SAM" id="Phobius"/>
    </source>
</evidence>
<feature type="transmembrane region" description="Helical" evidence="8">
    <location>
        <begin position="250"/>
        <end position="278"/>
    </location>
</feature>
<gene>
    <name evidence="10" type="ORF">D9756_004889</name>
</gene>
<dbReference type="Proteomes" id="UP000559027">
    <property type="component" value="Unassembled WGS sequence"/>
</dbReference>
<dbReference type="GO" id="GO:0016020">
    <property type="term" value="C:membrane"/>
    <property type="evidence" value="ECO:0007669"/>
    <property type="project" value="UniProtKB-SubCell"/>
</dbReference>
<dbReference type="GO" id="GO:0008374">
    <property type="term" value="F:O-acyltransferase activity"/>
    <property type="evidence" value="ECO:0007669"/>
    <property type="project" value="InterPro"/>
</dbReference>
<evidence type="ECO:0000256" key="1">
    <source>
        <dbReference type="ARBA" id="ARBA00004141"/>
    </source>
</evidence>
<keyword evidence="4" id="KW-0808">Transferase</keyword>
<evidence type="ECO:0000256" key="7">
    <source>
        <dbReference type="ARBA" id="ARBA00023136"/>
    </source>
</evidence>
<dbReference type="PANTHER" id="PTHR31595">
    <property type="entry name" value="LONG-CHAIN-ALCOHOL O-FATTY-ACYLTRANSFERASE 3-RELATED"/>
    <property type="match status" value="1"/>
</dbReference>
<evidence type="ECO:0000259" key="9">
    <source>
        <dbReference type="Pfam" id="PF13813"/>
    </source>
</evidence>
<dbReference type="InterPro" id="IPR032805">
    <property type="entry name" value="Wax_synthase_dom"/>
</dbReference>
<protein>
    <recommendedName>
        <fullName evidence="9">Wax synthase domain-containing protein</fullName>
    </recommendedName>
</protein>
<keyword evidence="11" id="KW-1185">Reference proteome</keyword>